<comment type="caution">
    <text evidence="1">The sequence shown here is derived from an EMBL/GenBank/DDBJ whole genome shotgun (WGS) entry which is preliminary data.</text>
</comment>
<evidence type="ECO:0000313" key="2">
    <source>
        <dbReference type="Proteomes" id="UP000054653"/>
    </source>
</evidence>
<proteinExistence type="predicted"/>
<keyword evidence="2" id="KW-1185">Reference proteome</keyword>
<sequence length="35" mass="4280">MKHLMRRKAHQMNTVSIPWIQWRSENWRASSALQT</sequence>
<evidence type="ECO:0000313" key="1">
    <source>
        <dbReference type="EMBL" id="KRY03325.1"/>
    </source>
</evidence>
<dbReference type="EMBL" id="JYDI01006617">
    <property type="protein sequence ID" value="KRY03325.1"/>
    <property type="molecule type" value="Genomic_DNA"/>
</dbReference>
<organism evidence="1 2">
    <name type="scientific">Trichinella britovi</name>
    <name type="common">Parasitic roundworm</name>
    <dbReference type="NCBI Taxonomy" id="45882"/>
    <lineage>
        <taxon>Eukaryota</taxon>
        <taxon>Metazoa</taxon>
        <taxon>Ecdysozoa</taxon>
        <taxon>Nematoda</taxon>
        <taxon>Enoplea</taxon>
        <taxon>Dorylaimia</taxon>
        <taxon>Trichinellida</taxon>
        <taxon>Trichinellidae</taxon>
        <taxon>Trichinella</taxon>
    </lineage>
</organism>
<protein>
    <submittedName>
        <fullName evidence="1">Uncharacterized protein</fullName>
    </submittedName>
</protein>
<accession>A0A0V0YT50</accession>
<name>A0A0V0YT50_TRIBR</name>
<dbReference type="Proteomes" id="UP000054653">
    <property type="component" value="Unassembled WGS sequence"/>
</dbReference>
<reference evidence="1 2" key="1">
    <citation type="submission" date="2015-01" db="EMBL/GenBank/DDBJ databases">
        <title>Evolution of Trichinella species and genotypes.</title>
        <authorList>
            <person name="Korhonen P.K."/>
            <person name="Edoardo P."/>
            <person name="Giuseppe L.R."/>
            <person name="Gasser R.B."/>
        </authorList>
    </citation>
    <scope>NUCLEOTIDE SEQUENCE [LARGE SCALE GENOMIC DNA]</scope>
    <source>
        <strain evidence="1">ISS120</strain>
    </source>
</reference>
<gene>
    <name evidence="1" type="ORF">T03_9527</name>
</gene>
<dbReference type="AlphaFoldDB" id="A0A0V0YT50"/>